<evidence type="ECO:0000256" key="3">
    <source>
        <dbReference type="ARBA" id="ARBA00022723"/>
    </source>
</evidence>
<feature type="domain" description="Archease" evidence="5">
    <location>
        <begin position="13"/>
        <end position="147"/>
    </location>
</feature>
<dbReference type="GO" id="GO:0008033">
    <property type="term" value="P:tRNA processing"/>
    <property type="evidence" value="ECO:0007669"/>
    <property type="project" value="UniProtKB-KW"/>
</dbReference>
<dbReference type="GO" id="GO:0046872">
    <property type="term" value="F:metal ion binding"/>
    <property type="evidence" value="ECO:0007669"/>
    <property type="project" value="UniProtKB-KW"/>
</dbReference>
<dbReference type="AlphaFoldDB" id="A0A369TA42"/>
<dbReference type="Proteomes" id="UP000253941">
    <property type="component" value="Unassembled WGS sequence"/>
</dbReference>
<reference evidence="6 7" key="1">
    <citation type="submission" date="2018-07" db="EMBL/GenBank/DDBJ databases">
        <title>Venubactetium sediminum gen. nov., sp. nov., isolated from a marine solar saltern.</title>
        <authorList>
            <person name="Wang S."/>
        </authorList>
    </citation>
    <scope>NUCLEOTIDE SEQUENCE [LARGE SCALE GENOMIC DNA]</scope>
    <source>
        <strain evidence="6 7">WD2A32</strain>
    </source>
</reference>
<dbReference type="EMBL" id="QPMH01000016">
    <property type="protein sequence ID" value="RDD61047.1"/>
    <property type="molecule type" value="Genomic_DNA"/>
</dbReference>
<dbReference type="RefSeq" id="WP_114583050.1">
    <property type="nucleotide sequence ID" value="NZ_QPMH01000016.1"/>
</dbReference>
<dbReference type="Gene3D" id="3.55.10.10">
    <property type="entry name" value="Archease domain"/>
    <property type="match status" value="1"/>
</dbReference>
<evidence type="ECO:0000259" key="5">
    <source>
        <dbReference type="Pfam" id="PF01951"/>
    </source>
</evidence>
<sequence>MSKLASTDGAAGWEHFEHGADVGLRAWGPTLEAMLEQAGIALTAAVTCPASVRPSERIAIEIRGRDPETLLYDWLNSLVYEMAVDRLLFARFQVHRRDGGLAAEAWGEPIDVARHAPAVEVKGATYTALNVSRLPDGGWLGECVIDV</sequence>
<dbReference type="InterPro" id="IPR002804">
    <property type="entry name" value="Archease"/>
</dbReference>
<comment type="similarity">
    <text evidence="1">Belongs to the archease family.</text>
</comment>
<dbReference type="Pfam" id="PF01951">
    <property type="entry name" value="Archease"/>
    <property type="match status" value="1"/>
</dbReference>
<accession>A0A369TA42</accession>
<evidence type="ECO:0000313" key="7">
    <source>
        <dbReference type="Proteomes" id="UP000253941"/>
    </source>
</evidence>
<gene>
    <name evidence="6" type="ORF">DRB17_15090</name>
</gene>
<dbReference type="PANTHER" id="PTHR12682:SF11">
    <property type="entry name" value="PROTEIN ARCHEASE"/>
    <property type="match status" value="1"/>
</dbReference>
<dbReference type="PANTHER" id="PTHR12682">
    <property type="entry name" value="ARCHEASE"/>
    <property type="match status" value="1"/>
</dbReference>
<organism evidence="6 7">
    <name type="scientific">Ferruginivarius sediminum</name>
    <dbReference type="NCBI Taxonomy" id="2661937"/>
    <lineage>
        <taxon>Bacteria</taxon>
        <taxon>Pseudomonadati</taxon>
        <taxon>Pseudomonadota</taxon>
        <taxon>Alphaproteobacteria</taxon>
        <taxon>Rhodospirillales</taxon>
        <taxon>Rhodospirillaceae</taxon>
        <taxon>Ferruginivarius</taxon>
    </lineage>
</organism>
<evidence type="ECO:0000313" key="6">
    <source>
        <dbReference type="EMBL" id="RDD61047.1"/>
    </source>
</evidence>
<keyword evidence="7" id="KW-1185">Reference proteome</keyword>
<dbReference type="InterPro" id="IPR023572">
    <property type="entry name" value="Archease_dom"/>
</dbReference>
<keyword evidence="2" id="KW-0819">tRNA processing</keyword>
<dbReference type="InterPro" id="IPR036820">
    <property type="entry name" value="Archease_dom_sf"/>
</dbReference>
<proteinExistence type="inferred from homology"/>
<comment type="caution">
    <text evidence="6">The sequence shown here is derived from an EMBL/GenBank/DDBJ whole genome shotgun (WGS) entry which is preliminary data.</text>
</comment>
<evidence type="ECO:0000256" key="2">
    <source>
        <dbReference type="ARBA" id="ARBA00022694"/>
    </source>
</evidence>
<name>A0A369TA42_9PROT</name>
<protein>
    <submittedName>
        <fullName evidence="6">Archease</fullName>
    </submittedName>
</protein>
<keyword evidence="4" id="KW-0106">Calcium</keyword>
<keyword evidence="3" id="KW-0479">Metal-binding</keyword>
<evidence type="ECO:0000256" key="1">
    <source>
        <dbReference type="ARBA" id="ARBA00007963"/>
    </source>
</evidence>
<dbReference type="SUPFAM" id="SSF69819">
    <property type="entry name" value="MTH1598-like"/>
    <property type="match status" value="1"/>
</dbReference>
<evidence type="ECO:0000256" key="4">
    <source>
        <dbReference type="ARBA" id="ARBA00022837"/>
    </source>
</evidence>